<feature type="binding site" evidence="11">
    <location>
        <position position="182"/>
    </location>
    <ligand>
        <name>substrate</name>
    </ligand>
</feature>
<dbReference type="PANTHER" id="PTHR48109">
    <property type="entry name" value="DIHYDROOROTATE DEHYDROGENASE (QUINONE), MITOCHONDRIAL-RELATED"/>
    <property type="match status" value="1"/>
</dbReference>
<evidence type="ECO:0000256" key="2">
    <source>
        <dbReference type="ARBA" id="ARBA00004370"/>
    </source>
</evidence>
<keyword evidence="5 11" id="KW-0285">Flavoprotein</keyword>
<feature type="binding site" evidence="11">
    <location>
        <begin position="247"/>
        <end position="248"/>
    </location>
    <ligand>
        <name>substrate</name>
    </ligand>
</feature>
<feature type="binding site" evidence="11">
    <location>
        <position position="301"/>
    </location>
    <ligand>
        <name>FMN</name>
        <dbReference type="ChEBI" id="CHEBI:58210"/>
    </ligand>
</feature>
<dbReference type="PANTHER" id="PTHR48109:SF4">
    <property type="entry name" value="DIHYDROOROTATE DEHYDROGENASE (QUINONE), MITOCHONDRIAL"/>
    <property type="match status" value="1"/>
</dbReference>
<comment type="similarity">
    <text evidence="4 11">Belongs to the dihydroorotate dehydrogenase family. Type 2 subfamily.</text>
</comment>
<feature type="binding site" evidence="11">
    <location>
        <position position="177"/>
    </location>
    <ligand>
        <name>FMN</name>
        <dbReference type="ChEBI" id="CHEBI:58210"/>
    </ligand>
</feature>
<feature type="binding site" evidence="11">
    <location>
        <position position="272"/>
    </location>
    <ligand>
        <name>FMN</name>
        <dbReference type="ChEBI" id="CHEBI:58210"/>
    </ligand>
</feature>
<dbReference type="GO" id="GO:0005886">
    <property type="term" value="C:plasma membrane"/>
    <property type="evidence" value="ECO:0007669"/>
    <property type="project" value="UniProtKB-SubCell"/>
</dbReference>
<keyword evidence="14" id="KW-1185">Reference proteome</keyword>
<keyword evidence="11" id="KW-1003">Cell membrane</keyword>
<dbReference type="STRING" id="1640674.SAMN05216323_101361"/>
<dbReference type="GO" id="GO:0005737">
    <property type="term" value="C:cytoplasm"/>
    <property type="evidence" value="ECO:0007669"/>
    <property type="project" value="InterPro"/>
</dbReference>
<dbReference type="PROSITE" id="PS00911">
    <property type="entry name" value="DHODEHASE_1"/>
    <property type="match status" value="1"/>
</dbReference>
<gene>
    <name evidence="11" type="primary">pyrD</name>
    <name evidence="13" type="ORF">SAMN05216323_101361</name>
</gene>
<dbReference type="GO" id="GO:0044205">
    <property type="term" value="P:'de novo' UMP biosynthetic process"/>
    <property type="evidence" value="ECO:0007669"/>
    <property type="project" value="UniProtKB-UniRule"/>
</dbReference>
<feature type="binding site" evidence="11">
    <location>
        <position position="91"/>
    </location>
    <ligand>
        <name>FMN</name>
        <dbReference type="ChEBI" id="CHEBI:58210"/>
    </ligand>
</feature>
<dbReference type="CDD" id="cd04738">
    <property type="entry name" value="DHOD_2_like"/>
    <property type="match status" value="1"/>
</dbReference>
<dbReference type="GO" id="GO:0106430">
    <property type="term" value="F:dihydroorotate dehydrogenase (quinone) activity"/>
    <property type="evidence" value="ECO:0007669"/>
    <property type="project" value="UniProtKB-EC"/>
</dbReference>
<evidence type="ECO:0000256" key="3">
    <source>
        <dbReference type="ARBA" id="ARBA00005161"/>
    </source>
</evidence>
<feature type="binding site" evidence="11">
    <location>
        <position position="218"/>
    </location>
    <ligand>
        <name>FMN</name>
        <dbReference type="ChEBI" id="CHEBI:58210"/>
    </ligand>
</feature>
<dbReference type="Gene3D" id="3.20.20.70">
    <property type="entry name" value="Aldolase class I"/>
    <property type="match status" value="1"/>
</dbReference>
<comment type="pathway">
    <text evidence="3 11">Pyrimidine metabolism; UMP biosynthesis via de novo pathway; orotate from (S)-dihydroorotate (quinone route): step 1/1.</text>
</comment>
<keyword evidence="8 11" id="KW-0560">Oxidoreductase</keyword>
<feature type="binding site" evidence="11">
    <location>
        <begin position="116"/>
        <end position="120"/>
    </location>
    <ligand>
        <name>substrate</name>
    </ligand>
</feature>
<feature type="binding site" evidence="11">
    <location>
        <position position="71"/>
    </location>
    <ligand>
        <name>substrate</name>
    </ligand>
</feature>
<organism evidence="13 14">
    <name type="scientific">Williamwhitmania taraxaci</name>
    <dbReference type="NCBI Taxonomy" id="1640674"/>
    <lineage>
        <taxon>Bacteria</taxon>
        <taxon>Pseudomonadati</taxon>
        <taxon>Bacteroidota</taxon>
        <taxon>Bacteroidia</taxon>
        <taxon>Bacteroidales</taxon>
        <taxon>Williamwhitmaniaceae</taxon>
        <taxon>Williamwhitmania</taxon>
    </lineage>
</organism>
<evidence type="ECO:0000256" key="1">
    <source>
        <dbReference type="ARBA" id="ARBA00003125"/>
    </source>
</evidence>
<evidence type="ECO:0000256" key="6">
    <source>
        <dbReference type="ARBA" id="ARBA00022643"/>
    </source>
</evidence>
<dbReference type="PIRSF" id="PIRSF000164">
    <property type="entry name" value="DHO_oxidase"/>
    <property type="match status" value="1"/>
</dbReference>
<dbReference type="InterPro" id="IPR005719">
    <property type="entry name" value="Dihydroorotate_DH_2"/>
</dbReference>
<dbReference type="EMBL" id="FMYP01000013">
    <property type="protein sequence ID" value="SDB98685.1"/>
    <property type="molecule type" value="Genomic_DNA"/>
</dbReference>
<feature type="binding site" evidence="11">
    <location>
        <begin position="67"/>
        <end position="71"/>
    </location>
    <ligand>
        <name>FMN</name>
        <dbReference type="ChEBI" id="CHEBI:58210"/>
    </ligand>
</feature>
<accession>A0A1G6HXY5</accession>
<evidence type="ECO:0000256" key="7">
    <source>
        <dbReference type="ARBA" id="ARBA00022975"/>
    </source>
</evidence>
<feature type="domain" description="Dihydroorotate dehydrogenase catalytic" evidence="12">
    <location>
        <begin position="50"/>
        <end position="340"/>
    </location>
</feature>
<dbReference type="AlphaFoldDB" id="A0A1G6HXY5"/>
<sequence length="349" mass="38043">MYTLLLRPLLFCLKPEPVHHLVATSLKIALSIPGIRIIVKRLTTISHPLLEREVFGLKFPSPVGLAAGFDKNATLISEMASLGFGFIEVGTVTPLPQPGNPKPRSFRLPKDSALINRMGFNNQGLESAINQLKKRPKGVIVGGNIGKNTLTLNEDAAKDYAEVFEGLYPFVDYFVVNVSCPNIANLGALQEKDGLNDILQTIVEYRALQPVYRPILLKVSPDLSNEQLDQQLESVKTFAIDGIIATNTTRSRSELATNTIDIDAIGNGGLSGKPLYDRSLEIVRQIAVKTQGKLPIIGVGGIMSNQNALDMLEAGATLIQIYTGFIYNGPLFVKSINRAILSHELSKLK</sequence>
<keyword evidence="7 11" id="KW-0665">Pyrimidine biosynthesis</keyword>
<comment type="cofactor">
    <cofactor evidence="11">
        <name>FMN</name>
        <dbReference type="ChEBI" id="CHEBI:58210"/>
    </cofactor>
    <text evidence="11">Binds 1 FMN per subunit.</text>
</comment>
<dbReference type="NCBIfam" id="NF003652">
    <property type="entry name" value="PRK05286.2-5"/>
    <property type="match status" value="1"/>
</dbReference>
<dbReference type="GO" id="GO:0006207">
    <property type="term" value="P:'de novo' pyrimidine nucleobase biosynthetic process"/>
    <property type="evidence" value="ECO:0007669"/>
    <property type="project" value="UniProtKB-UniRule"/>
</dbReference>
<feature type="binding site" evidence="11">
    <location>
        <position position="246"/>
    </location>
    <ligand>
        <name>FMN</name>
        <dbReference type="ChEBI" id="CHEBI:58210"/>
    </ligand>
</feature>
<dbReference type="NCBIfam" id="TIGR01036">
    <property type="entry name" value="pyrD_sub2"/>
    <property type="match status" value="1"/>
</dbReference>
<name>A0A1G6HXY5_9BACT</name>
<dbReference type="InterPro" id="IPR001295">
    <property type="entry name" value="Dihydroorotate_DH_CS"/>
</dbReference>
<evidence type="ECO:0000256" key="4">
    <source>
        <dbReference type="ARBA" id="ARBA00005359"/>
    </source>
</evidence>
<dbReference type="Pfam" id="PF01180">
    <property type="entry name" value="DHO_dh"/>
    <property type="match status" value="1"/>
</dbReference>
<evidence type="ECO:0000256" key="5">
    <source>
        <dbReference type="ARBA" id="ARBA00022630"/>
    </source>
</evidence>
<dbReference type="RefSeq" id="WP_092436643.1">
    <property type="nucleotide sequence ID" value="NZ_FMYP01000013.1"/>
</dbReference>
<keyword evidence="9 11" id="KW-0472">Membrane</keyword>
<keyword evidence="6 11" id="KW-0288">FMN</keyword>
<reference evidence="13 14" key="1">
    <citation type="submission" date="2016-09" db="EMBL/GenBank/DDBJ databases">
        <authorList>
            <person name="Capua I."/>
            <person name="De Benedictis P."/>
            <person name="Joannis T."/>
            <person name="Lombin L.H."/>
            <person name="Cattoli G."/>
        </authorList>
    </citation>
    <scope>NUCLEOTIDE SEQUENCE [LARGE SCALE GENOMIC DNA]</scope>
    <source>
        <strain evidence="13 14">A7P-90m</strain>
    </source>
</reference>
<dbReference type="UniPathway" id="UPA00070">
    <property type="reaction ID" value="UER00946"/>
</dbReference>
<dbReference type="InterPro" id="IPR005720">
    <property type="entry name" value="Dihydroorotate_DH_cat"/>
</dbReference>
<dbReference type="EC" id="1.3.5.2" evidence="11"/>
<comment type="subunit">
    <text evidence="11">Monomer.</text>
</comment>
<comment type="subcellular location">
    <subcellularLocation>
        <location evidence="11">Cell membrane</location>
        <topology evidence="11">Peripheral membrane protein</topology>
    </subcellularLocation>
    <subcellularLocation>
        <location evidence="2">Membrane</location>
    </subcellularLocation>
</comment>
<dbReference type="PROSITE" id="PS00912">
    <property type="entry name" value="DHODEHASE_2"/>
    <property type="match status" value="1"/>
</dbReference>
<comment type="function">
    <text evidence="1 11">Catalyzes the conversion of dihydroorotate to orotate with quinone as electron acceptor.</text>
</comment>
<dbReference type="OrthoDB" id="9802377at2"/>
<dbReference type="InterPro" id="IPR013785">
    <property type="entry name" value="Aldolase_TIM"/>
</dbReference>
<proteinExistence type="inferred from homology"/>
<evidence type="ECO:0000256" key="11">
    <source>
        <dbReference type="HAMAP-Rule" id="MF_00225"/>
    </source>
</evidence>
<feature type="binding site" evidence="11">
    <location>
        <position position="144"/>
    </location>
    <ligand>
        <name>FMN</name>
        <dbReference type="ChEBI" id="CHEBI:58210"/>
    </ligand>
</feature>
<dbReference type="InterPro" id="IPR050074">
    <property type="entry name" value="DHO_dehydrogenase"/>
</dbReference>
<evidence type="ECO:0000313" key="14">
    <source>
        <dbReference type="Proteomes" id="UP000199452"/>
    </source>
</evidence>
<feature type="binding site" evidence="11">
    <location>
        <begin position="322"/>
        <end position="323"/>
    </location>
    <ligand>
        <name>FMN</name>
        <dbReference type="ChEBI" id="CHEBI:58210"/>
    </ligand>
</feature>
<evidence type="ECO:0000313" key="13">
    <source>
        <dbReference type="EMBL" id="SDB98685.1"/>
    </source>
</evidence>
<evidence type="ECO:0000256" key="8">
    <source>
        <dbReference type="ARBA" id="ARBA00023002"/>
    </source>
</evidence>
<dbReference type="SUPFAM" id="SSF51395">
    <property type="entry name" value="FMN-linked oxidoreductases"/>
    <property type="match status" value="1"/>
</dbReference>
<dbReference type="InterPro" id="IPR012135">
    <property type="entry name" value="Dihydroorotate_DH_1_2"/>
</dbReference>
<dbReference type="HAMAP" id="MF_00225">
    <property type="entry name" value="DHO_dh_type2"/>
    <property type="match status" value="1"/>
</dbReference>
<feature type="active site" description="Nucleophile" evidence="11">
    <location>
        <position position="180"/>
    </location>
</feature>
<evidence type="ECO:0000256" key="9">
    <source>
        <dbReference type="ARBA" id="ARBA00023136"/>
    </source>
</evidence>
<evidence type="ECO:0000259" key="12">
    <source>
        <dbReference type="Pfam" id="PF01180"/>
    </source>
</evidence>
<dbReference type="Proteomes" id="UP000199452">
    <property type="component" value="Unassembled WGS sequence"/>
</dbReference>
<evidence type="ECO:0000256" key="10">
    <source>
        <dbReference type="ARBA" id="ARBA00048639"/>
    </source>
</evidence>
<comment type="catalytic activity">
    <reaction evidence="10 11">
        <text>(S)-dihydroorotate + a quinone = orotate + a quinol</text>
        <dbReference type="Rhea" id="RHEA:30187"/>
        <dbReference type="ChEBI" id="CHEBI:24646"/>
        <dbReference type="ChEBI" id="CHEBI:30839"/>
        <dbReference type="ChEBI" id="CHEBI:30864"/>
        <dbReference type="ChEBI" id="CHEBI:132124"/>
        <dbReference type="EC" id="1.3.5.2"/>
    </reaction>
</comment>
<protein>
    <recommendedName>
        <fullName evidence="11">Dihydroorotate dehydrogenase (quinone)</fullName>
        <ecNumber evidence="11">1.3.5.2</ecNumber>
    </recommendedName>
    <alternativeName>
        <fullName evidence="11">DHOdehase</fullName>
        <shortName evidence="11">DHOD</shortName>
        <shortName evidence="11">DHODase</shortName>
    </alternativeName>
    <alternativeName>
        <fullName evidence="11">Dihydroorotate oxidase</fullName>
    </alternativeName>
</protein>
<feature type="binding site" evidence="11">
    <location>
        <position position="177"/>
    </location>
    <ligand>
        <name>substrate</name>
    </ligand>
</feature>